<reference evidence="5" key="1">
    <citation type="journal article" date="2019" name="Science">
        <title>Mutation of a bHLH transcription factor allowed almond domestication.</title>
        <authorList>
            <person name="Sanchez-Perez R."/>
            <person name="Pavan S."/>
            <person name="Mazzeo R."/>
            <person name="Moldovan C."/>
            <person name="Aiese Cigliano R."/>
            <person name="Del Cueto J."/>
            <person name="Ricciardi F."/>
            <person name="Lotti C."/>
            <person name="Ricciardi L."/>
            <person name="Dicenta F."/>
            <person name="Lopez-Marques R.L."/>
            <person name="Lindberg Moller B."/>
        </authorList>
    </citation>
    <scope>NUCLEOTIDE SEQUENCE</scope>
</reference>
<dbReference type="PANTHER" id="PTHR33325">
    <property type="entry name" value="ZINC FINGER, CCHC-TYPE-RELATED"/>
    <property type="match status" value="1"/>
</dbReference>
<evidence type="ECO:0000259" key="4">
    <source>
        <dbReference type="PROSITE" id="PS50994"/>
    </source>
</evidence>
<keyword evidence="1" id="KW-0862">Zinc</keyword>
<feature type="region of interest" description="Disordered" evidence="2">
    <location>
        <begin position="236"/>
        <end position="288"/>
    </location>
</feature>
<feature type="compositionally biased region" description="Polar residues" evidence="2">
    <location>
        <begin position="882"/>
        <end position="893"/>
    </location>
</feature>
<evidence type="ECO:0000256" key="1">
    <source>
        <dbReference type="PROSITE-ProRule" id="PRU00047"/>
    </source>
</evidence>
<dbReference type="PROSITE" id="PS50994">
    <property type="entry name" value="INTEGRASE"/>
    <property type="match status" value="1"/>
</dbReference>
<feature type="domain" description="CCHC-type" evidence="3">
    <location>
        <begin position="292"/>
        <end position="306"/>
    </location>
</feature>
<dbReference type="Pfam" id="PF13976">
    <property type="entry name" value="gag_pre-integrs"/>
    <property type="match status" value="1"/>
</dbReference>
<dbReference type="InterPro" id="IPR001584">
    <property type="entry name" value="Integrase_cat-core"/>
</dbReference>
<dbReference type="Pfam" id="PF07727">
    <property type="entry name" value="RVT_2"/>
    <property type="match status" value="2"/>
</dbReference>
<dbReference type="CDD" id="cd09272">
    <property type="entry name" value="RNase_HI_RT_Ty1"/>
    <property type="match status" value="1"/>
</dbReference>
<evidence type="ECO:0000313" key="5">
    <source>
        <dbReference type="EMBL" id="BBN69996.1"/>
    </source>
</evidence>
<gene>
    <name evidence="5" type="ORF">Prudu_1324S000100</name>
</gene>
<dbReference type="InterPro" id="IPR001878">
    <property type="entry name" value="Znf_CCHC"/>
</dbReference>
<dbReference type="GO" id="GO:0008270">
    <property type="term" value="F:zinc ion binding"/>
    <property type="evidence" value="ECO:0007669"/>
    <property type="project" value="UniProtKB-KW"/>
</dbReference>
<feature type="region of interest" description="Disordered" evidence="2">
    <location>
        <begin position="917"/>
        <end position="936"/>
    </location>
</feature>
<dbReference type="GO" id="GO:0015074">
    <property type="term" value="P:DNA integration"/>
    <property type="evidence" value="ECO:0007669"/>
    <property type="project" value="InterPro"/>
</dbReference>
<evidence type="ECO:0000259" key="3">
    <source>
        <dbReference type="PROSITE" id="PS50158"/>
    </source>
</evidence>
<dbReference type="Gene3D" id="3.30.420.10">
    <property type="entry name" value="Ribonuclease H-like superfamily/Ribonuclease H"/>
    <property type="match status" value="1"/>
</dbReference>
<dbReference type="InterPro" id="IPR043502">
    <property type="entry name" value="DNA/RNA_pol_sf"/>
</dbReference>
<dbReference type="PROSITE" id="PS50158">
    <property type="entry name" value="ZF_CCHC"/>
    <property type="match status" value="1"/>
</dbReference>
<proteinExistence type="predicted"/>
<organism evidence="5">
    <name type="scientific">Prunus dulcis</name>
    <name type="common">Almond</name>
    <name type="synonym">Amygdalus dulcis</name>
    <dbReference type="NCBI Taxonomy" id="3755"/>
    <lineage>
        <taxon>Eukaryota</taxon>
        <taxon>Viridiplantae</taxon>
        <taxon>Streptophyta</taxon>
        <taxon>Embryophyta</taxon>
        <taxon>Tracheophyta</taxon>
        <taxon>Spermatophyta</taxon>
        <taxon>Magnoliopsida</taxon>
        <taxon>eudicotyledons</taxon>
        <taxon>Gunneridae</taxon>
        <taxon>Pentapetalae</taxon>
        <taxon>rosids</taxon>
        <taxon>fabids</taxon>
        <taxon>Rosales</taxon>
        <taxon>Rosaceae</taxon>
        <taxon>Amygdaloideae</taxon>
        <taxon>Amygdaleae</taxon>
        <taxon>Prunus</taxon>
    </lineage>
</organism>
<dbReference type="InterPro" id="IPR036397">
    <property type="entry name" value="RNaseH_sf"/>
</dbReference>
<feature type="compositionally biased region" description="Basic residues" evidence="2">
    <location>
        <begin position="239"/>
        <end position="253"/>
    </location>
</feature>
<feature type="compositionally biased region" description="Polar residues" evidence="2">
    <location>
        <begin position="264"/>
        <end position="274"/>
    </location>
</feature>
<dbReference type="Pfam" id="PF00665">
    <property type="entry name" value="rve"/>
    <property type="match status" value="1"/>
</dbReference>
<dbReference type="SUPFAM" id="SSF53098">
    <property type="entry name" value="Ribonuclease H-like"/>
    <property type="match status" value="1"/>
</dbReference>
<dbReference type="GO" id="GO:0003676">
    <property type="term" value="F:nucleic acid binding"/>
    <property type="evidence" value="ECO:0007669"/>
    <property type="project" value="InterPro"/>
</dbReference>
<evidence type="ECO:0000256" key="2">
    <source>
        <dbReference type="SAM" id="MobiDB-lite"/>
    </source>
</evidence>
<accession>A0A5H2Y7T1</accession>
<dbReference type="SUPFAM" id="SSF56672">
    <property type="entry name" value="DNA/RNA polymerases"/>
    <property type="match status" value="1"/>
</dbReference>
<dbReference type="InterPro" id="IPR013103">
    <property type="entry name" value="RVT_2"/>
</dbReference>
<keyword evidence="1" id="KW-0863">Zinc-finger</keyword>
<keyword evidence="1" id="KW-0479">Metal-binding</keyword>
<feature type="region of interest" description="Disordered" evidence="2">
    <location>
        <begin position="880"/>
        <end position="911"/>
    </location>
</feature>
<dbReference type="EMBL" id="AP021661">
    <property type="protein sequence ID" value="BBN69996.1"/>
    <property type="molecule type" value="Genomic_DNA"/>
</dbReference>
<sequence>MMVYYPYGNIYLKGGAGMVRISSLKFWMANLAKLEFAALDLSGDNYLSWVLDAKIHLRANGLGQTIVDENDASPEENAKAMIFLRRHIHEALKSEYVVVDEPLVLWKALGERYDHQKTVTLPRARYEWTHLRFQDFKSVSEYNSAMHRITSLMRLCGENISEEDMLEKTLSTFHASNVLLQQQYRHSGFKKYSELVSCLLLAEQNNELLLKNHQSRPTGSAPLPEINAASQEYPQTWARGKRGHWQGSRKNRGARSEGLGPRSGPSTNGKNASRNKGKAQMSHVPRNVESPCHRCGAKGHWVRACRTPRHLADLYQASLKNRKVEINYIDHAPPATDGSSEISRQLNKTHLDVSDFVTERGNEGYDLFYLFGGMDVNYGYPQNKGYGKDICLADSATTHTILQDRKYFSKLMLTKAKVTTISGPADLIEGSGIAQIMLPNGTILSIPDALYSSNSRRNLLSFKDIRLNGYHVETKKEENMEYLCITSSDTQKRILEKLCELSSGLYYTTIRTIEAHSVMDQESIDSNAFKLWHDRLGHPGSTMMRRIITNSKGHPLLTKHIMLSSDIFCQACSQGKLVIRPSQPKVDVESPSFLQRIQGDICGPIHPPCGPFRYFMVLVDASTRWSHVCLLSTRNMAFARLLAQIIKLRAQFPDYPIKSIRLDNAGEFTSQTFDDYCMSLGIDIEHPVPHVHTQNGLAEALIKRLQLIARTLLMKTKLPISAWGYAILHAASLVRLRPVANNQYSPIQLVLGNQPNISHLRIFGCAVYVPIAPPQRTKMGPQRRLGIYVGFDSPSIIRYLEPLTGDIFTARFADCDFDETIFPPLGGEKSVSKEQGKLIPENDMNYHGIIANQMPDAFNDAAKVTKSHIPAANAPARIDVHNGQSNVPANGSSAARLKRGRPLGSKDSVPRKRKLMDKMNPNEINREPTIHNSNAPKRDRNEMIIDDIFAFSVAAEIIKDDDIEPCSINECTQRQDWPKWKDAIQAELNSLEKRSVFGHIVPTPPNVNPVGYKWVFTRKRNEKNEISRYKARLVAQGFSQRPGIDYVETYSPVMDTITFRYLISLAVSEKLEMRLMDVITAYLYGELDTDIYMKVPEGFRLPEAARNKPRGMFSVKLRRSLYGLKQSGRMWYNRLKLQKTADYLKREFEMKDLGKTKYCLGLQIEHSANGILVHQSTYTEKVLKRFGMDKAHPLSTPMVVRLLDTKKDPYRPKGDDEMVLGPEVPYLSAIGALLYLAQCTRPDISFSVNLLARYSSAPTRRHWTGIKHVLRYLRGTTDMGLFYSSESTNAQSIVGYADAGYLSDPHQGRSQTGYVFTCGGTAISWRSTKQTLVATSSNHSEILALHEASRECVWLRSVIHHIRST</sequence>
<dbReference type="InterPro" id="IPR025724">
    <property type="entry name" value="GAG-pre-integrase_dom"/>
</dbReference>
<dbReference type="InterPro" id="IPR012337">
    <property type="entry name" value="RNaseH-like_sf"/>
</dbReference>
<feature type="domain" description="Integrase catalytic" evidence="4">
    <location>
        <begin position="580"/>
        <end position="754"/>
    </location>
</feature>
<dbReference type="PANTHER" id="PTHR33325:SF11">
    <property type="entry name" value="COLD SHOCK DOMAIN-CONTAINING PROTEIN 4-LIKE"/>
    <property type="match status" value="1"/>
</dbReference>
<name>A0A5H2Y7T1_PRUDU</name>
<protein>
    <submittedName>
        <fullName evidence="5">Disease resistance protein CC-NBS-LRR class family</fullName>
    </submittedName>
</protein>